<comment type="similarity">
    <text evidence="2 8">Belongs to the organo anion transporter (TC 2.A.60) family.</text>
</comment>
<comment type="caution">
    <text evidence="12">The sequence shown here is derived from an EMBL/GenBank/DDBJ whole genome shotgun (WGS) entry which is preliminary data.</text>
</comment>
<feature type="region of interest" description="Disordered" evidence="9">
    <location>
        <begin position="739"/>
        <end position="783"/>
    </location>
</feature>
<feature type="transmembrane region" description="Helical" evidence="8">
    <location>
        <begin position="312"/>
        <end position="334"/>
    </location>
</feature>
<feature type="transmembrane region" description="Helical" evidence="8">
    <location>
        <begin position="627"/>
        <end position="645"/>
    </location>
</feature>
<keyword evidence="7" id="KW-1015">Disulfide bond</keyword>
<accession>A0AAE0SV12</accession>
<reference evidence="12" key="2">
    <citation type="journal article" date="2021" name="Genome Biol. Evol.">
        <title>Developing a high-quality reference genome for a parasitic bivalve with doubly uniparental inheritance (Bivalvia: Unionida).</title>
        <authorList>
            <person name="Smith C.H."/>
        </authorList>
    </citation>
    <scope>NUCLEOTIDE SEQUENCE</scope>
    <source>
        <strain evidence="12">CHS0354</strain>
        <tissue evidence="12">Mantle</tissue>
    </source>
</reference>
<dbReference type="GO" id="GO:0015347">
    <property type="term" value="F:sodium-independent organic anion transmembrane transporter activity"/>
    <property type="evidence" value="ECO:0007669"/>
    <property type="project" value="TreeGrafter"/>
</dbReference>
<dbReference type="AlphaFoldDB" id="A0AAE0SV12"/>
<name>A0AAE0SV12_9BIVA</name>
<feature type="transmembrane region" description="Helical" evidence="8">
    <location>
        <begin position="682"/>
        <end position="704"/>
    </location>
</feature>
<feature type="domain" description="Major facilitator superfamily (MFS) profile" evidence="10">
    <location>
        <begin position="101"/>
        <end position="708"/>
    </location>
</feature>
<evidence type="ECO:0000256" key="7">
    <source>
        <dbReference type="ARBA" id="ARBA00023157"/>
    </source>
</evidence>
<dbReference type="Gene3D" id="1.20.1250.20">
    <property type="entry name" value="MFS general substrate transporter like domains"/>
    <property type="match status" value="1"/>
</dbReference>
<keyword evidence="4 8" id="KW-0812">Transmembrane</keyword>
<evidence type="ECO:0000259" key="10">
    <source>
        <dbReference type="PROSITE" id="PS50850"/>
    </source>
</evidence>
<evidence type="ECO:0000256" key="3">
    <source>
        <dbReference type="ARBA" id="ARBA00022475"/>
    </source>
</evidence>
<feature type="domain" description="Kazal-like" evidence="11">
    <location>
        <begin position="506"/>
        <end position="563"/>
    </location>
</feature>
<evidence type="ECO:0000256" key="2">
    <source>
        <dbReference type="ARBA" id="ARBA00009657"/>
    </source>
</evidence>
<keyword evidence="8" id="KW-0813">Transport</keyword>
<keyword evidence="3" id="KW-1003">Cell membrane</keyword>
<dbReference type="InterPro" id="IPR002350">
    <property type="entry name" value="Kazal_dom"/>
</dbReference>
<dbReference type="EMBL" id="JAEAOA010002198">
    <property type="protein sequence ID" value="KAK3598626.1"/>
    <property type="molecule type" value="Genomic_DNA"/>
</dbReference>
<comment type="subcellular location">
    <subcellularLocation>
        <location evidence="1 8">Cell membrane</location>
        <topology evidence="1 8">Multi-pass membrane protein</topology>
    </subcellularLocation>
</comment>
<evidence type="ECO:0000313" key="13">
    <source>
        <dbReference type="Proteomes" id="UP001195483"/>
    </source>
</evidence>
<dbReference type="PANTHER" id="PTHR11388">
    <property type="entry name" value="ORGANIC ANION TRANSPORTER"/>
    <property type="match status" value="1"/>
</dbReference>
<feature type="compositionally biased region" description="Polar residues" evidence="9">
    <location>
        <begin position="743"/>
        <end position="753"/>
    </location>
</feature>
<feature type="transmembrane region" description="Helical" evidence="8">
    <location>
        <begin position="139"/>
        <end position="160"/>
    </location>
</feature>
<sequence>MAKRPDLCNLGNIPLSPIKEGTGTPGTLSVGQQSLGVESSTSGYSVSSHCQLLQSGKTEKDVMIESQLQDINRNQSSERECGLWKFRPKCIQCCANIKFFVLCMCFLITTSGMLSTGYLNSVITTIEKRFQIGSSISGLIAASYEFGSLVAVIFISYLGGRRHIPKWIGYGVIFMGFGALMFAMPHLIAEKYTVDRGIISNSTEENICRYSDKKQEQCIDKNSGNWIYVLILITAQVLIGTGGTPIFTLGTTYIDNHVPRDKAPVYLAFVYATGALGPVVGYALGAFFLQIYVDLFSYNVDLSPAHPRWIGAWWGGFIICGCVLLALALPFMSFPQVLVKEKRKVLESKAKEDLFSHEENRSKEGEYGKTVRDIPRSILSLLKNKVYLINSFGICCEVSIVSGFVVFLPKYIETQFGTSKSEASLFTGGIAIPGAVLGVLFGGFLLKRLQLKPMGAIQLALILDLVALLGCIFFFFLGCDNLKIAGATFPYFNGSGHKILEYEFEANLTSACNMDCDCSNNDLEPICGINGLTYFSPCHAGCTQFYISNTSPDERTMNFSGCSCILGSQMSEEVIMAPIATSGPCKSTCQNLLPFLILLVVMTFCVAGTHMPLLMVTLRSVREEERCFALGMQFVILRLFAYIPAPIMFGNIIDTACLLWGKTCEIHGSCLVYDIVQFRYKYVGTSAGLKGLGALLFIVVWLYMRHRNRKDLQKQMTVREIMNSITSIDKMDLSHIQPHSRKNSTYQDVLSSDSEPEQDERENDETATYPSLFLRTGTRESDL</sequence>
<dbReference type="PROSITE" id="PS50850">
    <property type="entry name" value="MFS"/>
    <property type="match status" value="1"/>
</dbReference>
<dbReference type="Pfam" id="PF03137">
    <property type="entry name" value="OATP"/>
    <property type="match status" value="1"/>
</dbReference>
<evidence type="ECO:0000256" key="5">
    <source>
        <dbReference type="ARBA" id="ARBA00022989"/>
    </source>
</evidence>
<evidence type="ECO:0000313" key="12">
    <source>
        <dbReference type="EMBL" id="KAK3598626.1"/>
    </source>
</evidence>
<dbReference type="InterPro" id="IPR036259">
    <property type="entry name" value="MFS_trans_sf"/>
</dbReference>
<dbReference type="InterPro" id="IPR020846">
    <property type="entry name" value="MFS_dom"/>
</dbReference>
<dbReference type="SUPFAM" id="SSF103473">
    <property type="entry name" value="MFS general substrate transporter"/>
    <property type="match status" value="2"/>
</dbReference>
<dbReference type="Proteomes" id="UP001195483">
    <property type="component" value="Unassembled WGS sequence"/>
</dbReference>
<dbReference type="GO" id="GO:0006811">
    <property type="term" value="P:monoatomic ion transport"/>
    <property type="evidence" value="ECO:0007669"/>
    <property type="project" value="UniProtKB-KW"/>
</dbReference>
<feature type="transmembrane region" description="Helical" evidence="8">
    <location>
        <begin position="99"/>
        <end position="119"/>
    </location>
</feature>
<dbReference type="InterPro" id="IPR004156">
    <property type="entry name" value="OATP"/>
</dbReference>
<feature type="transmembrane region" description="Helical" evidence="8">
    <location>
        <begin position="266"/>
        <end position="292"/>
    </location>
</feature>
<feature type="compositionally biased region" description="Acidic residues" evidence="9">
    <location>
        <begin position="754"/>
        <end position="765"/>
    </location>
</feature>
<evidence type="ECO:0000256" key="6">
    <source>
        <dbReference type="ARBA" id="ARBA00023136"/>
    </source>
</evidence>
<gene>
    <name evidence="12" type="ORF">CHS0354_037576</name>
</gene>
<dbReference type="GO" id="GO:0016323">
    <property type="term" value="C:basolateral plasma membrane"/>
    <property type="evidence" value="ECO:0007669"/>
    <property type="project" value="TreeGrafter"/>
</dbReference>
<organism evidence="12 13">
    <name type="scientific">Potamilus streckersoni</name>
    <dbReference type="NCBI Taxonomy" id="2493646"/>
    <lineage>
        <taxon>Eukaryota</taxon>
        <taxon>Metazoa</taxon>
        <taxon>Spiralia</taxon>
        <taxon>Lophotrochozoa</taxon>
        <taxon>Mollusca</taxon>
        <taxon>Bivalvia</taxon>
        <taxon>Autobranchia</taxon>
        <taxon>Heteroconchia</taxon>
        <taxon>Palaeoheterodonta</taxon>
        <taxon>Unionida</taxon>
        <taxon>Unionoidea</taxon>
        <taxon>Unionidae</taxon>
        <taxon>Ambleminae</taxon>
        <taxon>Lampsilini</taxon>
        <taxon>Potamilus</taxon>
    </lineage>
</organism>
<proteinExistence type="inferred from homology"/>
<feature type="transmembrane region" description="Helical" evidence="8">
    <location>
        <begin position="592"/>
        <end position="615"/>
    </location>
</feature>
<keyword evidence="8" id="KW-0406">Ion transport</keyword>
<evidence type="ECO:0000256" key="8">
    <source>
        <dbReference type="RuleBase" id="RU362056"/>
    </source>
</evidence>
<reference evidence="12" key="1">
    <citation type="journal article" date="2021" name="Genome Biol. Evol.">
        <title>A High-Quality Reference Genome for a Parasitic Bivalve with Doubly Uniparental Inheritance (Bivalvia: Unionida).</title>
        <authorList>
            <person name="Smith C.H."/>
        </authorList>
    </citation>
    <scope>NUCLEOTIDE SEQUENCE</scope>
    <source>
        <strain evidence="12">CHS0354</strain>
    </source>
</reference>
<dbReference type="PANTHER" id="PTHR11388:SF142">
    <property type="entry name" value="SOLUTE CARRIER ORGANIC ANION TRANSPORTER FAMILY MEMBER 5A1"/>
    <property type="match status" value="1"/>
</dbReference>
<keyword evidence="5 8" id="KW-1133">Transmembrane helix</keyword>
<dbReference type="InterPro" id="IPR036058">
    <property type="entry name" value="Kazal_dom_sf"/>
</dbReference>
<evidence type="ECO:0000256" key="1">
    <source>
        <dbReference type="ARBA" id="ARBA00004651"/>
    </source>
</evidence>
<feature type="transmembrane region" description="Helical" evidence="8">
    <location>
        <begin position="226"/>
        <end position="254"/>
    </location>
</feature>
<evidence type="ECO:0000259" key="11">
    <source>
        <dbReference type="PROSITE" id="PS51465"/>
    </source>
</evidence>
<evidence type="ECO:0000256" key="4">
    <source>
        <dbReference type="ARBA" id="ARBA00022692"/>
    </source>
</evidence>
<dbReference type="CDD" id="cd17404">
    <property type="entry name" value="MFS_SLCO5_OATP5"/>
    <property type="match status" value="1"/>
</dbReference>
<dbReference type="NCBIfam" id="TIGR00805">
    <property type="entry name" value="oat"/>
    <property type="match status" value="1"/>
</dbReference>
<evidence type="ECO:0000256" key="9">
    <source>
        <dbReference type="SAM" id="MobiDB-lite"/>
    </source>
</evidence>
<feature type="transmembrane region" description="Helical" evidence="8">
    <location>
        <begin position="424"/>
        <end position="446"/>
    </location>
</feature>
<feature type="transmembrane region" description="Helical" evidence="8">
    <location>
        <begin position="386"/>
        <end position="412"/>
    </location>
</feature>
<dbReference type="PROSITE" id="PS51465">
    <property type="entry name" value="KAZAL_2"/>
    <property type="match status" value="1"/>
</dbReference>
<dbReference type="SUPFAM" id="SSF100895">
    <property type="entry name" value="Kazal-type serine protease inhibitors"/>
    <property type="match status" value="1"/>
</dbReference>
<keyword evidence="6 8" id="KW-0472">Membrane</keyword>
<feature type="transmembrane region" description="Helical" evidence="8">
    <location>
        <begin position="458"/>
        <end position="477"/>
    </location>
</feature>
<protein>
    <recommendedName>
        <fullName evidence="8">Solute carrier organic anion transporter family member</fullName>
    </recommendedName>
</protein>
<dbReference type="GO" id="GO:0043252">
    <property type="term" value="P:sodium-independent organic anion transport"/>
    <property type="evidence" value="ECO:0007669"/>
    <property type="project" value="TreeGrafter"/>
</dbReference>
<feature type="transmembrane region" description="Helical" evidence="8">
    <location>
        <begin position="167"/>
        <end position="188"/>
    </location>
</feature>
<dbReference type="Pfam" id="PF07648">
    <property type="entry name" value="Kazal_2"/>
    <property type="match status" value="1"/>
</dbReference>
<keyword evidence="13" id="KW-1185">Reference proteome</keyword>
<reference evidence="12" key="3">
    <citation type="submission" date="2023-05" db="EMBL/GenBank/DDBJ databases">
        <authorList>
            <person name="Smith C.H."/>
        </authorList>
    </citation>
    <scope>NUCLEOTIDE SEQUENCE</scope>
    <source>
        <strain evidence="12">CHS0354</strain>
        <tissue evidence="12">Mantle</tissue>
    </source>
</reference>